<reference evidence="3" key="1">
    <citation type="submission" date="2021-01" db="EMBL/GenBank/DDBJ databases">
        <title>Whole genome shotgun sequence of Spirilliplanes yamanashiensis NBRC 15828.</title>
        <authorList>
            <person name="Komaki H."/>
            <person name="Tamura T."/>
        </authorList>
    </citation>
    <scope>NUCLEOTIDE SEQUENCE</scope>
    <source>
        <strain evidence="3">NBRC 15828</strain>
    </source>
</reference>
<dbReference type="PANTHER" id="PTHR37031">
    <property type="entry name" value="METALLOPHOSPHATASE BINDING DOMAIN PROTEIN"/>
    <property type="match status" value="1"/>
</dbReference>
<dbReference type="InterPro" id="IPR029052">
    <property type="entry name" value="Metallo-depent_PP-like"/>
</dbReference>
<dbReference type="Pfam" id="PF25077">
    <property type="entry name" value="DUF7800"/>
    <property type="match status" value="1"/>
</dbReference>
<accession>A0A8J3Y4U3</accession>
<keyword evidence="4" id="KW-1185">Reference proteome</keyword>
<evidence type="ECO:0000259" key="1">
    <source>
        <dbReference type="Pfam" id="PF09423"/>
    </source>
</evidence>
<dbReference type="SUPFAM" id="SSF56300">
    <property type="entry name" value="Metallo-dependent phosphatases"/>
    <property type="match status" value="1"/>
</dbReference>
<feature type="domain" description="PhoD-like phosphatase metallophosphatase" evidence="1">
    <location>
        <begin position="147"/>
        <end position="257"/>
    </location>
</feature>
<dbReference type="InterPro" id="IPR018946">
    <property type="entry name" value="PhoD-like_MPP"/>
</dbReference>
<comment type="caution">
    <text evidence="3">The sequence shown here is derived from an EMBL/GenBank/DDBJ whole genome shotgun (WGS) entry which is preliminary data.</text>
</comment>
<dbReference type="CDD" id="cd07389">
    <property type="entry name" value="MPP_PhoD"/>
    <property type="match status" value="1"/>
</dbReference>
<dbReference type="RefSeq" id="WP_203936785.1">
    <property type="nucleotide sequence ID" value="NZ_BAAAGJ010000005.1"/>
</dbReference>
<proteinExistence type="predicted"/>
<dbReference type="PANTHER" id="PTHR37031:SF2">
    <property type="entry name" value="PHOD-LIKE PHOSPHATASE METALLOPHOSPHATASE DOMAIN-CONTAINING PROTEIN"/>
    <property type="match status" value="1"/>
</dbReference>
<sequence length="569" mass="62629">MTSDDPASHLLIGPVLRRVVGDRATIWVETSAPATVRVAVQGGGGGSAHTFSAYGHHYALVVVEDLTPGTSAAYEVLIDERPVWPDPRSPYPPSVIRTRATADASVRLIFGSCRETTQHATSRRLPPDALDAYARRLMRSPGDPALRPDLIVLLGDQVYADKASPTVKRFLRHHRPGDHDGPSNQVVSYEEYTKLYLESWRDPEIRWLLSTVPSVMIFDDHEIIDDWNTSVGWRRDQAAKPWWRERIIAGLSSYWVYQHLGNLGPDEIAADPVWAKIQASPADATDVLHDFGAAVDDEADNGDDPRRWQSRAYRWSYALDIARTRVVVLDNRCSRVLAAPQRAMLPAAEWEWFVDQAHGDYDHLVVGSSLPWLMPPGIHHLETWNEALAASGNGRRAALGETLRRAVDLEHWAAFRRSFEALTELFRHLATGTPGPGRVGSGPAYASPATISVLSGDVHHSYAARADLGPDAAATPVHQLTCSPIHNQVPAFMRPLMRLGWARGPAVAMRGLARAAGVPKAMVRWRKTAGPYFGNAVSTLEHDGRAARVTIEGTTKDGHLRTVAALDLT</sequence>
<evidence type="ECO:0000313" key="4">
    <source>
        <dbReference type="Proteomes" id="UP000652013"/>
    </source>
</evidence>
<dbReference type="Proteomes" id="UP000652013">
    <property type="component" value="Unassembled WGS sequence"/>
</dbReference>
<evidence type="ECO:0000313" key="3">
    <source>
        <dbReference type="EMBL" id="GIJ01457.1"/>
    </source>
</evidence>
<feature type="domain" description="DUF7800" evidence="2">
    <location>
        <begin position="8"/>
        <end position="96"/>
    </location>
</feature>
<dbReference type="Pfam" id="PF09423">
    <property type="entry name" value="PhoD"/>
    <property type="match status" value="1"/>
</dbReference>
<dbReference type="Gene3D" id="3.60.21.70">
    <property type="entry name" value="PhoD-like phosphatase"/>
    <property type="match status" value="1"/>
</dbReference>
<dbReference type="EMBL" id="BOOY01000004">
    <property type="protein sequence ID" value="GIJ01457.1"/>
    <property type="molecule type" value="Genomic_DNA"/>
</dbReference>
<organism evidence="3 4">
    <name type="scientific">Spirilliplanes yamanashiensis</name>
    <dbReference type="NCBI Taxonomy" id="42233"/>
    <lineage>
        <taxon>Bacteria</taxon>
        <taxon>Bacillati</taxon>
        <taxon>Actinomycetota</taxon>
        <taxon>Actinomycetes</taxon>
        <taxon>Micromonosporales</taxon>
        <taxon>Micromonosporaceae</taxon>
        <taxon>Spirilliplanes</taxon>
    </lineage>
</organism>
<dbReference type="InterPro" id="IPR038607">
    <property type="entry name" value="PhoD-like_sf"/>
</dbReference>
<evidence type="ECO:0000259" key="2">
    <source>
        <dbReference type="Pfam" id="PF25077"/>
    </source>
</evidence>
<gene>
    <name evidence="3" type="ORF">Sya03_08090</name>
</gene>
<dbReference type="AlphaFoldDB" id="A0A8J3Y4U3"/>
<protein>
    <submittedName>
        <fullName evidence="3">Alkaline phosphatase</fullName>
    </submittedName>
</protein>
<name>A0A8J3Y4U3_9ACTN</name>
<dbReference type="InterPro" id="IPR056702">
    <property type="entry name" value="DUF7800"/>
</dbReference>